<keyword evidence="10" id="KW-1185">Reference proteome</keyword>
<keyword evidence="4" id="KW-0274">FAD</keyword>
<dbReference type="SUPFAM" id="SSF46548">
    <property type="entry name" value="alpha-helical ferredoxin"/>
    <property type="match status" value="1"/>
</dbReference>
<keyword evidence="3" id="KW-0479">Metal-binding</keyword>
<evidence type="ECO:0000256" key="4">
    <source>
        <dbReference type="ARBA" id="ARBA00022827"/>
    </source>
</evidence>
<dbReference type="PANTHER" id="PTHR11748:SF119">
    <property type="entry name" value="D-2-HYDROXYGLUTARATE DEHYDROGENASE"/>
    <property type="match status" value="1"/>
</dbReference>
<protein>
    <submittedName>
        <fullName evidence="9">FAD-binding protein</fullName>
    </submittedName>
</protein>
<dbReference type="SUPFAM" id="SSF56176">
    <property type="entry name" value="FAD-binding/transporter-associated domain-like"/>
    <property type="match status" value="1"/>
</dbReference>
<keyword evidence="7" id="KW-0411">Iron-sulfur</keyword>
<dbReference type="Gene3D" id="1.10.45.10">
    <property type="entry name" value="Vanillyl-alcohol Oxidase, Chain A, domain 4"/>
    <property type="match status" value="1"/>
</dbReference>
<dbReference type="GO" id="GO:0046872">
    <property type="term" value="F:metal ion binding"/>
    <property type="evidence" value="ECO:0007669"/>
    <property type="project" value="UniProtKB-KW"/>
</dbReference>
<dbReference type="GO" id="GO:0071949">
    <property type="term" value="F:FAD binding"/>
    <property type="evidence" value="ECO:0007669"/>
    <property type="project" value="InterPro"/>
</dbReference>
<dbReference type="InterPro" id="IPR006094">
    <property type="entry name" value="Oxid_FAD_bind_N"/>
</dbReference>
<dbReference type="EMBL" id="JAMOIL010000012">
    <property type="protein sequence ID" value="MCM0620783.1"/>
    <property type="molecule type" value="Genomic_DNA"/>
</dbReference>
<dbReference type="Proteomes" id="UP001139485">
    <property type="component" value="Unassembled WGS sequence"/>
</dbReference>
<evidence type="ECO:0000256" key="2">
    <source>
        <dbReference type="ARBA" id="ARBA00022630"/>
    </source>
</evidence>
<dbReference type="Pfam" id="PF02913">
    <property type="entry name" value="FAD-oxidase_C"/>
    <property type="match status" value="1"/>
</dbReference>
<dbReference type="PROSITE" id="PS51387">
    <property type="entry name" value="FAD_PCMH"/>
    <property type="match status" value="1"/>
</dbReference>
<dbReference type="RefSeq" id="WP_250827332.1">
    <property type="nucleotide sequence ID" value="NZ_JAMOIL010000012.1"/>
</dbReference>
<proteinExistence type="predicted"/>
<dbReference type="Gene3D" id="3.30.70.2740">
    <property type="match status" value="1"/>
</dbReference>
<dbReference type="InterPro" id="IPR004017">
    <property type="entry name" value="Cys_rich_dom"/>
</dbReference>
<dbReference type="InterPro" id="IPR016166">
    <property type="entry name" value="FAD-bd_PCMH"/>
</dbReference>
<evidence type="ECO:0000256" key="1">
    <source>
        <dbReference type="ARBA" id="ARBA00001974"/>
    </source>
</evidence>
<keyword evidence="5" id="KW-0560">Oxidoreductase</keyword>
<evidence type="ECO:0000256" key="7">
    <source>
        <dbReference type="ARBA" id="ARBA00023014"/>
    </source>
</evidence>
<evidence type="ECO:0000313" key="9">
    <source>
        <dbReference type="EMBL" id="MCM0620783.1"/>
    </source>
</evidence>
<feature type="domain" description="FAD-binding PCMH-type" evidence="8">
    <location>
        <begin position="53"/>
        <end position="265"/>
    </location>
</feature>
<organism evidence="9 10">
    <name type="scientific">Nocardioides bruguierae</name>
    <dbReference type="NCBI Taxonomy" id="2945102"/>
    <lineage>
        <taxon>Bacteria</taxon>
        <taxon>Bacillati</taxon>
        <taxon>Actinomycetota</taxon>
        <taxon>Actinomycetes</taxon>
        <taxon>Propionibacteriales</taxon>
        <taxon>Nocardioidaceae</taxon>
        <taxon>Nocardioides</taxon>
    </lineage>
</organism>
<dbReference type="Pfam" id="PF13183">
    <property type="entry name" value="Fer4_8"/>
    <property type="match status" value="1"/>
</dbReference>
<dbReference type="InterPro" id="IPR004113">
    <property type="entry name" value="FAD-bd_oxidored_4_C"/>
</dbReference>
<dbReference type="InterPro" id="IPR017900">
    <property type="entry name" value="4Fe4S_Fe_S_CS"/>
</dbReference>
<dbReference type="Gene3D" id="3.30.465.10">
    <property type="match status" value="1"/>
</dbReference>
<keyword evidence="2" id="KW-0285">Flavoprotein</keyword>
<sequence length="976" mass="102300">MSSAAPAPRTTPGPAAAAPAAPDLVASLRGAGLDDVDDSPLARALYSSDASLYRVPPQVVVRPRHRDELLGALSVARETGVPLTMRGAGTSIAGNAVGPGIVVDTAKYLNRVLAVDPESRTAVVEPGTAHAVLQRAAAPHGLRFGPDPSTHPRCTIGGMIGNNACGSRALGYGRTADNVTAMDVAFGTGEVWTGGTGAGADALAGIVDASLGHVRTSFGRFTRQVSGYSLEHLLPENGRDVAKFLVGSEGTLGVVLGATVRLVDDRVTRRLLVFGYASMTEAADAVPALLRAAGASTDAVGGRSTADHGLTACEGLDARIVDLVRAGGSHVPDLPRGGGWLFVEFTDPSLESALVAASDALGHRLVTDDAEAAALWRIREDGAGLAARSLERRALSGWEDAAVPPEKLGTWLREFDSLLEAHDLHGVPYGHFGDGCVHVRIDFDFSDRDTDPAAGPRRFREFLLDCATTLGKHGGSLSGEHGDGRARSELLPLMYDAESLRLFGAVKHALDPENVLNPGVLVDPAPLDADLRPARPVHAPRPLLRFVHDGGSMGEAVHRCTGVGKCVAPDSKGGVMCPSWQATRDEKDSTRGRSRVLQEALDGTLVHGLSDPAVGEALDLCLACKGCASDCPTGVDMATYKSEALHQRYDGEGATERRPMSHLTLGRLPLWSRLVAPVAGLANASLKVGPLAKVAKKVAGVDQRRSIPSFATTTVRAGERRGPRAADARVPDVWVWADSFTDHFQTGSAHAAIAVLEAAGLRVKVIDERACCGLTWITTGQLTTAQKIIASTVETLERYVSSGVPVVALEPSCLATLRSDAVELTEDPRAGTVAAGVLSFAELVERLEADGRDLGLPDLTGVQVVAQPHCHHHAIIGWRRDRALLERLGAEVTQVSGCCGLAGNFGMEEGHYEVSVAVAETNLLPAVRSHPEAVVLADGMSCKVQLDDLADVRALHLAELLASRLPSRTAADGAAR</sequence>
<dbReference type="InterPro" id="IPR017896">
    <property type="entry name" value="4Fe4S_Fe-S-bd"/>
</dbReference>
<evidence type="ECO:0000259" key="8">
    <source>
        <dbReference type="PROSITE" id="PS51387"/>
    </source>
</evidence>
<dbReference type="InterPro" id="IPR016169">
    <property type="entry name" value="FAD-bd_PCMH_sub2"/>
</dbReference>
<dbReference type="InterPro" id="IPR016164">
    <property type="entry name" value="FAD-linked_Oxase-like_C"/>
</dbReference>
<name>A0A9X2IF69_9ACTN</name>
<dbReference type="GO" id="GO:0004458">
    <property type="term" value="F:D-lactate dehydrogenase (cytochrome) activity"/>
    <property type="evidence" value="ECO:0007669"/>
    <property type="project" value="TreeGrafter"/>
</dbReference>
<evidence type="ECO:0000256" key="5">
    <source>
        <dbReference type="ARBA" id="ARBA00023002"/>
    </source>
</evidence>
<dbReference type="Pfam" id="PF01565">
    <property type="entry name" value="FAD_binding_4"/>
    <property type="match status" value="1"/>
</dbReference>
<gene>
    <name evidence="9" type="ORF">M8330_10815</name>
</gene>
<evidence type="ECO:0000313" key="10">
    <source>
        <dbReference type="Proteomes" id="UP001139485"/>
    </source>
</evidence>
<dbReference type="Pfam" id="PF02754">
    <property type="entry name" value="CCG"/>
    <property type="match status" value="2"/>
</dbReference>
<reference evidence="9" key="1">
    <citation type="submission" date="2022-05" db="EMBL/GenBank/DDBJ databases">
        <authorList>
            <person name="Tuo L."/>
        </authorList>
    </citation>
    <scope>NUCLEOTIDE SEQUENCE</scope>
    <source>
        <strain evidence="9">BSK12Z-4</strain>
    </source>
</reference>
<dbReference type="SUPFAM" id="SSF55103">
    <property type="entry name" value="FAD-linked oxidases, C-terminal domain"/>
    <property type="match status" value="1"/>
</dbReference>
<dbReference type="GO" id="GO:1903457">
    <property type="term" value="P:lactate catabolic process"/>
    <property type="evidence" value="ECO:0007669"/>
    <property type="project" value="TreeGrafter"/>
</dbReference>
<comment type="cofactor">
    <cofactor evidence="1">
        <name>FAD</name>
        <dbReference type="ChEBI" id="CHEBI:57692"/>
    </cofactor>
</comment>
<dbReference type="PANTHER" id="PTHR11748">
    <property type="entry name" value="D-LACTATE DEHYDROGENASE"/>
    <property type="match status" value="1"/>
</dbReference>
<evidence type="ECO:0000256" key="3">
    <source>
        <dbReference type="ARBA" id="ARBA00022723"/>
    </source>
</evidence>
<dbReference type="InterPro" id="IPR016171">
    <property type="entry name" value="Vanillyl_alc_oxidase_C-sub2"/>
</dbReference>
<dbReference type="PROSITE" id="PS00198">
    <property type="entry name" value="4FE4S_FER_1"/>
    <property type="match status" value="1"/>
</dbReference>
<dbReference type="AlphaFoldDB" id="A0A9X2IF69"/>
<dbReference type="GO" id="GO:0008720">
    <property type="term" value="F:D-lactate dehydrogenase (NAD+) activity"/>
    <property type="evidence" value="ECO:0007669"/>
    <property type="project" value="TreeGrafter"/>
</dbReference>
<keyword evidence="6" id="KW-0408">Iron</keyword>
<comment type="caution">
    <text evidence="9">The sequence shown here is derived from an EMBL/GenBank/DDBJ whole genome shotgun (WGS) entry which is preliminary data.</text>
</comment>
<accession>A0A9X2IF69</accession>
<evidence type="ECO:0000256" key="6">
    <source>
        <dbReference type="ARBA" id="ARBA00023004"/>
    </source>
</evidence>
<dbReference type="GO" id="GO:0051536">
    <property type="term" value="F:iron-sulfur cluster binding"/>
    <property type="evidence" value="ECO:0007669"/>
    <property type="project" value="UniProtKB-KW"/>
</dbReference>
<dbReference type="InterPro" id="IPR036318">
    <property type="entry name" value="FAD-bd_PCMH-like_sf"/>
</dbReference>